<reference evidence="13" key="1">
    <citation type="submission" date="2020-05" db="UniProtKB">
        <authorList>
            <consortium name="EnsemblMetazoa"/>
        </authorList>
    </citation>
    <scope>IDENTIFICATION</scope>
    <source>
        <strain evidence="13">USDA</strain>
    </source>
</reference>
<evidence type="ECO:0000313" key="13">
    <source>
        <dbReference type="EnsemblMetazoa" id="SCAU009456-PA"/>
    </source>
</evidence>
<dbReference type="EnsemblMetazoa" id="SCAU009456-RA">
    <property type="protein sequence ID" value="SCAU009456-PA"/>
    <property type="gene ID" value="SCAU009456"/>
</dbReference>
<evidence type="ECO:0000256" key="2">
    <source>
        <dbReference type="ARBA" id="ARBA00022723"/>
    </source>
</evidence>
<dbReference type="InterPro" id="IPR006026">
    <property type="entry name" value="Peptidase_Metallo"/>
</dbReference>
<dbReference type="GO" id="GO:0006508">
    <property type="term" value="P:proteolysis"/>
    <property type="evidence" value="ECO:0007669"/>
    <property type="project" value="UniProtKB-KW"/>
</dbReference>
<dbReference type="STRING" id="35570.A0A1I8PMJ3"/>
<dbReference type="InterPro" id="IPR001506">
    <property type="entry name" value="Peptidase_M12A"/>
</dbReference>
<feature type="domain" description="Peptidase M12A" evidence="12">
    <location>
        <begin position="130"/>
        <end position="325"/>
    </location>
</feature>
<dbReference type="SUPFAM" id="SSF55486">
    <property type="entry name" value="Metalloproteases ('zincins'), catalytic domain"/>
    <property type="match status" value="1"/>
</dbReference>
<feature type="binding site" evidence="10">
    <location>
        <position position="233"/>
    </location>
    <ligand>
        <name>Zn(2+)</name>
        <dbReference type="ChEBI" id="CHEBI:29105"/>
        <note>catalytic</note>
    </ligand>
</feature>
<dbReference type="InterPro" id="IPR034035">
    <property type="entry name" value="Astacin-like_dom"/>
</dbReference>
<dbReference type="GO" id="GO:0004222">
    <property type="term" value="F:metalloendopeptidase activity"/>
    <property type="evidence" value="ECO:0007669"/>
    <property type="project" value="UniProtKB-UniRule"/>
</dbReference>
<keyword evidence="4 10" id="KW-0378">Hydrolase</keyword>
<comment type="caution">
    <text evidence="10">Lacks conserved residue(s) required for the propagation of feature annotation.</text>
</comment>
<feature type="binding site" evidence="10">
    <location>
        <position position="223"/>
    </location>
    <ligand>
        <name>Zn(2+)</name>
        <dbReference type="ChEBI" id="CHEBI:29105"/>
        <note>catalytic</note>
    </ligand>
</feature>
<evidence type="ECO:0000256" key="3">
    <source>
        <dbReference type="ARBA" id="ARBA00022729"/>
    </source>
</evidence>
<keyword evidence="3 11" id="KW-0732">Signal</keyword>
<dbReference type="PROSITE" id="PS51864">
    <property type="entry name" value="ASTACIN"/>
    <property type="match status" value="1"/>
</dbReference>
<evidence type="ECO:0000256" key="8">
    <source>
        <dbReference type="ARBA" id="ARBA00023157"/>
    </source>
</evidence>
<evidence type="ECO:0000256" key="1">
    <source>
        <dbReference type="ARBA" id="ARBA00022670"/>
    </source>
</evidence>
<dbReference type="PANTHER" id="PTHR10127">
    <property type="entry name" value="DISCOIDIN, CUB, EGF, LAMININ , AND ZINC METALLOPROTEASE DOMAIN CONTAINING"/>
    <property type="match status" value="1"/>
</dbReference>
<keyword evidence="9" id="KW-0325">Glycoprotein</keyword>
<feature type="chain" id="PRO_5009030351" description="Metalloendopeptidase" evidence="11">
    <location>
        <begin position="20"/>
        <end position="370"/>
    </location>
</feature>
<dbReference type="Proteomes" id="UP000095300">
    <property type="component" value="Unassembled WGS sequence"/>
</dbReference>
<evidence type="ECO:0000256" key="5">
    <source>
        <dbReference type="ARBA" id="ARBA00022833"/>
    </source>
</evidence>
<dbReference type="InterPro" id="IPR024079">
    <property type="entry name" value="MetalloPept_cat_dom_sf"/>
</dbReference>
<dbReference type="EC" id="3.4.24.-" evidence="11"/>
<evidence type="ECO:0000259" key="12">
    <source>
        <dbReference type="PROSITE" id="PS51864"/>
    </source>
</evidence>
<evidence type="ECO:0000256" key="7">
    <source>
        <dbReference type="ARBA" id="ARBA00023145"/>
    </source>
</evidence>
<feature type="binding site" evidence="10">
    <location>
        <position position="227"/>
    </location>
    <ligand>
        <name>Zn(2+)</name>
        <dbReference type="ChEBI" id="CHEBI:29105"/>
        <note>catalytic</note>
    </ligand>
</feature>
<organism evidence="13 14">
    <name type="scientific">Stomoxys calcitrans</name>
    <name type="common">Stable fly</name>
    <name type="synonym">Conops calcitrans</name>
    <dbReference type="NCBI Taxonomy" id="35570"/>
    <lineage>
        <taxon>Eukaryota</taxon>
        <taxon>Metazoa</taxon>
        <taxon>Ecdysozoa</taxon>
        <taxon>Arthropoda</taxon>
        <taxon>Hexapoda</taxon>
        <taxon>Insecta</taxon>
        <taxon>Pterygota</taxon>
        <taxon>Neoptera</taxon>
        <taxon>Endopterygota</taxon>
        <taxon>Diptera</taxon>
        <taxon>Brachycera</taxon>
        <taxon>Muscomorpha</taxon>
        <taxon>Muscoidea</taxon>
        <taxon>Muscidae</taxon>
        <taxon>Stomoxys</taxon>
    </lineage>
</organism>
<keyword evidence="14" id="KW-1185">Reference proteome</keyword>
<dbReference type="VEuPathDB" id="VectorBase:SCAU009456"/>
<keyword evidence="7" id="KW-0865">Zymogen</keyword>
<evidence type="ECO:0000256" key="11">
    <source>
        <dbReference type="RuleBase" id="RU361183"/>
    </source>
</evidence>
<dbReference type="CDD" id="cd04280">
    <property type="entry name" value="ZnMc_astacin_like"/>
    <property type="match status" value="1"/>
</dbReference>
<dbReference type="KEGG" id="scac:106082788"/>
<dbReference type="PANTHER" id="PTHR10127:SF780">
    <property type="entry name" value="METALLOENDOPEPTIDASE"/>
    <property type="match status" value="1"/>
</dbReference>
<evidence type="ECO:0000313" key="14">
    <source>
        <dbReference type="Proteomes" id="UP000095300"/>
    </source>
</evidence>
<dbReference type="AlphaFoldDB" id="A0A1I8PMJ3"/>
<dbReference type="GO" id="GO:0008270">
    <property type="term" value="F:zinc ion binding"/>
    <property type="evidence" value="ECO:0007669"/>
    <property type="project" value="UniProtKB-UniRule"/>
</dbReference>
<dbReference type="SMART" id="SM00235">
    <property type="entry name" value="ZnMc"/>
    <property type="match status" value="1"/>
</dbReference>
<dbReference type="FunFam" id="3.40.390.10:FF:000015">
    <property type="entry name" value="Meprin A subunit"/>
    <property type="match status" value="1"/>
</dbReference>
<evidence type="ECO:0000256" key="10">
    <source>
        <dbReference type="PROSITE-ProRule" id="PRU01211"/>
    </source>
</evidence>
<evidence type="ECO:0000256" key="4">
    <source>
        <dbReference type="ARBA" id="ARBA00022801"/>
    </source>
</evidence>
<feature type="signal peptide" evidence="11">
    <location>
        <begin position="1"/>
        <end position="19"/>
    </location>
</feature>
<feature type="active site" evidence="10">
    <location>
        <position position="224"/>
    </location>
</feature>
<protein>
    <recommendedName>
        <fullName evidence="11">Metalloendopeptidase</fullName>
        <ecNumber evidence="11">3.4.24.-</ecNumber>
    </recommendedName>
</protein>
<keyword evidence="1 10" id="KW-0645">Protease</keyword>
<keyword evidence="2 10" id="KW-0479">Metal-binding</keyword>
<comment type="cofactor">
    <cofactor evidence="10 11">
        <name>Zn(2+)</name>
        <dbReference type="ChEBI" id="CHEBI:29105"/>
    </cofactor>
    <text evidence="10 11">Binds 1 zinc ion per subunit.</text>
</comment>
<dbReference type="Gene3D" id="3.40.390.10">
    <property type="entry name" value="Collagenase (Catalytic Domain)"/>
    <property type="match status" value="1"/>
</dbReference>
<accession>A0A1I8PMJ3</accession>
<evidence type="ECO:0000256" key="9">
    <source>
        <dbReference type="ARBA" id="ARBA00023180"/>
    </source>
</evidence>
<dbReference type="OrthoDB" id="291007at2759"/>
<keyword evidence="5 10" id="KW-0862">Zinc</keyword>
<evidence type="ECO:0000256" key="6">
    <source>
        <dbReference type="ARBA" id="ARBA00023049"/>
    </source>
</evidence>
<gene>
    <name evidence="13" type="primary">106082788</name>
</gene>
<sequence>MNFLKLLPIIILKVNLYQSRPIDLSVTENTVDGLGSTNNNLISSHFEGLPVQVQELNNDAMESEAEKSSDHPNYFDLSIYGSALYRRPDEHTAQLLQSYEADTSPVNPEELGPYVEGDLIIPQSSVILKNGLTSTTTRWPKGIVPYEIGGDFLRQELKVIANAINEYHRKTCIRFVPRTSETDYISIVNGPSGCWSSIGRVGGRQEVNLQTPGCLSKPGTAMHELMHVMGFLHEQNRQERDAFVHIQYRNIKQSAYDNFKKVSPTISFGVPYDYGSVMHYSSKAFTQNGEPTIVAKQPDGNEVMGQRDGFSALDIEKINRMYNCYDKPKADIPPPVDLTDIVAAAPSFRPERVIGDFLQNVFSRLKRVGK</sequence>
<name>A0A1I8PMJ3_STOCA</name>
<dbReference type="PRINTS" id="PR00480">
    <property type="entry name" value="ASTACIN"/>
</dbReference>
<proteinExistence type="predicted"/>
<keyword evidence="8" id="KW-1015">Disulfide bond</keyword>
<keyword evidence="6 10" id="KW-0482">Metalloprotease</keyword>
<dbReference type="Pfam" id="PF01400">
    <property type="entry name" value="Astacin"/>
    <property type="match status" value="1"/>
</dbReference>